<dbReference type="OrthoDB" id="9813158at2"/>
<dbReference type="CDD" id="cd03443">
    <property type="entry name" value="PaaI_thioesterase"/>
    <property type="match status" value="1"/>
</dbReference>
<proteinExistence type="predicted"/>
<dbReference type="Pfam" id="PF03061">
    <property type="entry name" value="4HBT"/>
    <property type="match status" value="1"/>
</dbReference>
<evidence type="ECO:0000259" key="2">
    <source>
        <dbReference type="Pfam" id="PF03061"/>
    </source>
</evidence>
<dbReference type="AlphaFoldDB" id="A0A518RI72"/>
<dbReference type="RefSeq" id="WP_145848425.1">
    <property type="nucleotide sequence ID" value="NZ_CP042239.1"/>
</dbReference>
<dbReference type="InterPro" id="IPR029069">
    <property type="entry name" value="HotDog_dom_sf"/>
</dbReference>
<dbReference type="InterPro" id="IPR003736">
    <property type="entry name" value="PAAI_dom"/>
</dbReference>
<accession>A0A518RI72</accession>
<evidence type="ECO:0000313" key="4">
    <source>
        <dbReference type="Proteomes" id="UP000318055"/>
    </source>
</evidence>
<gene>
    <name evidence="3" type="ORF">FPZ54_14790</name>
</gene>
<reference evidence="3 4" key="1">
    <citation type="submission" date="2019-07" db="EMBL/GenBank/DDBJ databases">
        <title>Sphingomonas alkalisoli sp. nov., isolated from rhizosphere soil of Suaedae salsa.</title>
        <authorList>
            <person name="Zhang H."/>
            <person name="Xu L."/>
            <person name="Zhang J.-X."/>
            <person name="Sun J.-Q."/>
        </authorList>
    </citation>
    <scope>NUCLEOTIDE SEQUENCE [LARGE SCALE GENOMIC DNA]</scope>
    <source>
        <strain evidence="3 4">XS-10</strain>
    </source>
</reference>
<evidence type="ECO:0000313" key="3">
    <source>
        <dbReference type="EMBL" id="QDX27142.1"/>
    </source>
</evidence>
<evidence type="ECO:0000256" key="1">
    <source>
        <dbReference type="ARBA" id="ARBA00022801"/>
    </source>
</evidence>
<dbReference type="GO" id="GO:0016289">
    <property type="term" value="F:acyl-CoA hydrolase activity"/>
    <property type="evidence" value="ECO:0007669"/>
    <property type="project" value="UniProtKB-ARBA"/>
</dbReference>
<dbReference type="InterPro" id="IPR006683">
    <property type="entry name" value="Thioestr_dom"/>
</dbReference>
<dbReference type="KEGG" id="ssua:FPZ54_14790"/>
<dbReference type="NCBIfam" id="TIGR00369">
    <property type="entry name" value="unchar_dom_1"/>
    <property type="match status" value="1"/>
</dbReference>
<dbReference type="EMBL" id="CP042239">
    <property type="protein sequence ID" value="QDX27142.1"/>
    <property type="molecule type" value="Genomic_DNA"/>
</dbReference>
<dbReference type="Gene3D" id="3.10.129.10">
    <property type="entry name" value="Hotdog Thioesterase"/>
    <property type="match status" value="1"/>
</dbReference>
<dbReference type="Proteomes" id="UP000318055">
    <property type="component" value="Chromosome"/>
</dbReference>
<sequence>MSVALPPYAQILGLVLEPEAPEGGDAPVLAMPFGGDVLGRPGFVHGGALSGLLEMAAITALKHALEQEARGDARIKPVNVTVDFMRGGREKTTRAQGKVSRLGNRVANVEAFAWQDDPDRPVAAARMNFLIG</sequence>
<feature type="domain" description="Thioesterase" evidence="2">
    <location>
        <begin position="42"/>
        <end position="119"/>
    </location>
</feature>
<name>A0A518RI72_9SPHN</name>
<dbReference type="SUPFAM" id="SSF54637">
    <property type="entry name" value="Thioesterase/thiol ester dehydrase-isomerase"/>
    <property type="match status" value="1"/>
</dbReference>
<protein>
    <submittedName>
        <fullName evidence="3">PaaI family thioesterase</fullName>
    </submittedName>
</protein>
<keyword evidence="1" id="KW-0378">Hydrolase</keyword>
<organism evidence="3 4">
    <name type="scientific">Sphingomonas suaedae</name>
    <dbReference type="NCBI Taxonomy" id="2599297"/>
    <lineage>
        <taxon>Bacteria</taxon>
        <taxon>Pseudomonadati</taxon>
        <taxon>Pseudomonadota</taxon>
        <taxon>Alphaproteobacteria</taxon>
        <taxon>Sphingomonadales</taxon>
        <taxon>Sphingomonadaceae</taxon>
        <taxon>Sphingomonas</taxon>
    </lineage>
</organism>
<keyword evidence="4" id="KW-1185">Reference proteome</keyword>